<dbReference type="PANTHER" id="PTHR38104:SF1">
    <property type="entry name" value="ANTI-SIGMA-E FACTOR RSEA"/>
    <property type="match status" value="1"/>
</dbReference>
<organism evidence="3 4">
    <name type="scientific">Gilliamella bombicola</name>
    <dbReference type="NCBI Taxonomy" id="1798182"/>
    <lineage>
        <taxon>Bacteria</taxon>
        <taxon>Pseudomonadati</taxon>
        <taxon>Pseudomonadota</taxon>
        <taxon>Gammaproteobacteria</taxon>
        <taxon>Orbales</taxon>
        <taxon>Orbaceae</taxon>
        <taxon>Gilliamella</taxon>
    </lineage>
</organism>
<keyword evidence="1" id="KW-0997">Cell inner membrane</keyword>
<evidence type="ECO:0000259" key="2">
    <source>
        <dbReference type="Pfam" id="PF03872"/>
    </source>
</evidence>
<dbReference type="EMBL" id="FMAQ01000003">
    <property type="protein sequence ID" value="SCB98555.1"/>
    <property type="molecule type" value="Genomic_DNA"/>
</dbReference>
<reference evidence="4" key="1">
    <citation type="submission" date="2016-08" db="EMBL/GenBank/DDBJ databases">
        <authorList>
            <person name="Varghese N."/>
            <person name="Submissions Spin"/>
        </authorList>
    </citation>
    <scope>NUCLEOTIDE SEQUENCE [LARGE SCALE GENOMIC DNA]</scope>
    <source>
        <strain evidence="4">R-53248</strain>
    </source>
</reference>
<dbReference type="InterPro" id="IPR052383">
    <property type="entry name" value="Anti-sigma-E_RseA-like"/>
</dbReference>
<dbReference type="Proteomes" id="UP000199670">
    <property type="component" value="Unassembled WGS sequence"/>
</dbReference>
<dbReference type="STRING" id="1798182.GA0061081_103147"/>
<dbReference type="AlphaFoldDB" id="A0A1C4AV96"/>
<protein>
    <recommendedName>
        <fullName evidence="1">Anti-sigma-E factor RseA</fullName>
    </recommendedName>
    <alternativeName>
        <fullName evidence="1">Regulator of SigE</fullName>
    </alternativeName>
    <alternativeName>
        <fullName evidence="1">Sigma-E anti-sigma factor RseA</fullName>
    </alternativeName>
    <alternativeName>
        <fullName evidence="1">Sigma-E factor negative regulatory protein</fullName>
    </alternativeName>
</protein>
<dbReference type="CDD" id="cd16328">
    <property type="entry name" value="RseA_N"/>
    <property type="match status" value="1"/>
</dbReference>
<sequence length="190" mass="21422">MQFTTQTEQKEQLSLLMDGEFANDHIIDEVSQNESLQSCWHRYHIVRDTMRGELHSSVLTLDISNQIAQAIASEDLYNQLPDQPNTNITTLPKAENLIWIHVKDFFAKASQVGLAACVTLGIIAGVQYQQSQTDNTNGSPTLNTIPVGVNVAPVGGIHQQNDQQLLEKRQYDKIRLLVQDYELQKRLNAH</sequence>
<keyword evidence="1" id="KW-1003">Cell membrane</keyword>
<name>A0A1C4AV96_9GAMM</name>
<proteinExistence type="inferred from homology"/>
<accession>A0A1C4AV96</accession>
<dbReference type="InterPro" id="IPR005572">
    <property type="entry name" value="Anti-sigma_E_RseA_N"/>
</dbReference>
<dbReference type="InterPro" id="IPR026279">
    <property type="entry name" value="RseA"/>
</dbReference>
<comment type="function">
    <text evidence="1">An anti-sigma factor for extracytoplasmic function (ECF) sigma factor sigma-E (RpoE). ECF sigma factors are held in an inactive form by an anti-sigma factor until released by regulated intramembrane proteolysis (RIP). RIP occurs when an extracytoplasmic signal triggers a concerted proteolytic cascade to transmit information and elicit cellular responses. The membrane-spanning regulatory substrate protein is first cut periplasmically (site-1 protease, S1P, DegS), then within the membrane itself (site-2 protease, S2P, RseP), while cytoplasmic proteases finish degrading the anti-sigma factor, liberating sigma-E.</text>
</comment>
<keyword evidence="4" id="KW-1185">Reference proteome</keyword>
<evidence type="ECO:0000313" key="3">
    <source>
        <dbReference type="EMBL" id="SCB98555.1"/>
    </source>
</evidence>
<dbReference type="GO" id="GO:0005886">
    <property type="term" value="C:plasma membrane"/>
    <property type="evidence" value="ECO:0007669"/>
    <property type="project" value="UniProtKB-SubCell"/>
</dbReference>
<dbReference type="SUPFAM" id="SSF89069">
    <property type="entry name" value="N-terminal, cytoplasmic domain of anti-sigmaE factor RseA"/>
    <property type="match status" value="1"/>
</dbReference>
<dbReference type="GO" id="GO:0016989">
    <property type="term" value="F:sigma factor antagonist activity"/>
    <property type="evidence" value="ECO:0007669"/>
    <property type="project" value="InterPro"/>
</dbReference>
<keyword evidence="1" id="KW-0472">Membrane</keyword>
<dbReference type="RefSeq" id="WP_091347523.1">
    <property type="nucleotide sequence ID" value="NZ_FMAQ01000003.1"/>
</dbReference>
<dbReference type="OrthoDB" id="6194196at2"/>
<dbReference type="InterPro" id="IPR036147">
    <property type="entry name" value="Anti-sigma_E_RseA_N_sf"/>
</dbReference>
<comment type="subunit">
    <text evidence="1">Interacts 1:1 with ECF RNA polymerase sigma-E (RpoE); this inhibits the interaction of sigma-E with the RNA polymerase catalytic core and leads to a decreased expression of sigma-E-regulated genes. Interacts with RseB.</text>
</comment>
<dbReference type="PIRSF" id="PIRSF016938">
    <property type="entry name" value="RseA"/>
    <property type="match status" value="1"/>
</dbReference>
<gene>
    <name evidence="3" type="ORF">GA0061081_103147</name>
</gene>
<feature type="domain" description="Anti sigma-E protein RseA N-terminal" evidence="2">
    <location>
        <begin position="9"/>
        <end position="86"/>
    </location>
</feature>
<evidence type="ECO:0000256" key="1">
    <source>
        <dbReference type="PIRNR" id="PIRNR016938"/>
    </source>
</evidence>
<dbReference type="Pfam" id="PF03872">
    <property type="entry name" value="RseA_N"/>
    <property type="match status" value="1"/>
</dbReference>
<dbReference type="PANTHER" id="PTHR38104">
    <property type="match status" value="1"/>
</dbReference>
<comment type="subcellular location">
    <subcellularLocation>
        <location evidence="1">Cell inner membrane</location>
    </subcellularLocation>
</comment>
<comment type="similarity">
    <text evidence="1">Belongs to the RseA family.</text>
</comment>
<dbReference type="Gene3D" id="1.10.10.880">
    <property type="entry name" value="Anti sigma-E protein RseA, N-terminal domain"/>
    <property type="match status" value="1"/>
</dbReference>
<evidence type="ECO:0000313" key="4">
    <source>
        <dbReference type="Proteomes" id="UP000199670"/>
    </source>
</evidence>